<reference evidence="6 7" key="1">
    <citation type="submission" date="2018-03" db="EMBL/GenBank/DDBJ databases">
        <title>Genomic Encyclopedia of Archaeal and Bacterial Type Strains, Phase II (KMG-II): from individual species to whole genera.</title>
        <authorList>
            <person name="Goeker M."/>
        </authorList>
    </citation>
    <scope>NUCLEOTIDE SEQUENCE [LARGE SCALE GENOMIC DNA]</scope>
    <source>
        <strain evidence="6 7">DSM 45348</strain>
    </source>
</reference>
<gene>
    <name evidence="6" type="ORF">CLV70_104229</name>
</gene>
<organism evidence="6 7">
    <name type="scientific">Pseudosporangium ferrugineum</name>
    <dbReference type="NCBI Taxonomy" id="439699"/>
    <lineage>
        <taxon>Bacteria</taxon>
        <taxon>Bacillati</taxon>
        <taxon>Actinomycetota</taxon>
        <taxon>Actinomycetes</taxon>
        <taxon>Micromonosporales</taxon>
        <taxon>Micromonosporaceae</taxon>
        <taxon>Pseudosporangium</taxon>
    </lineage>
</organism>
<dbReference type="PANTHER" id="PTHR42847">
    <property type="entry name" value="ALKANESULFONATE MONOOXYGENASE"/>
    <property type="match status" value="1"/>
</dbReference>
<dbReference type="RefSeq" id="WP_106126292.1">
    <property type="nucleotide sequence ID" value="NZ_PVZG01000004.1"/>
</dbReference>
<evidence type="ECO:0000313" key="7">
    <source>
        <dbReference type="Proteomes" id="UP000239209"/>
    </source>
</evidence>
<evidence type="ECO:0000256" key="3">
    <source>
        <dbReference type="ARBA" id="ARBA00023002"/>
    </source>
</evidence>
<evidence type="ECO:0000256" key="2">
    <source>
        <dbReference type="ARBA" id="ARBA00022643"/>
    </source>
</evidence>
<keyword evidence="3" id="KW-0560">Oxidoreductase</keyword>
<protein>
    <submittedName>
        <fullName evidence="6">Putative F420-dependent oxidoreductase</fullName>
    </submittedName>
</protein>
<dbReference type="InterPro" id="IPR011251">
    <property type="entry name" value="Luciferase-like_dom"/>
</dbReference>
<evidence type="ECO:0000256" key="4">
    <source>
        <dbReference type="ARBA" id="ARBA00023033"/>
    </source>
</evidence>
<dbReference type="NCBIfam" id="TIGR03621">
    <property type="entry name" value="F420_MSMEG_2516"/>
    <property type="match status" value="1"/>
</dbReference>
<sequence>MSRAFRFGAVLTGGDDRARWQEQCRRVEGLGYDTIAVSDHFRGNAPLPALMAAAEVTERVRLGTYVLNTALHPPALLAREVLTVHRMTGGRVEAGLGAGYDDADFQRAGVPRPTFAARVAGLAETAAGLGRLPGRPAVLVGGGGSRVLSVAAEHGDIVAFSGAAPHPPGAPARQPLLAPAQLAERVRLVAGAGERAAGLERNLMVHKVLITSDRRTAAEALHRRFPFLSIDDLLDLPTVLVGTAGQIADSLIGYRERYGFSYFSVPEPFVSVFAPVVELLEGR</sequence>
<proteinExistence type="predicted"/>
<dbReference type="Pfam" id="PF00296">
    <property type="entry name" value="Bac_luciferase"/>
    <property type="match status" value="1"/>
</dbReference>
<keyword evidence="4" id="KW-0503">Monooxygenase</keyword>
<comment type="caution">
    <text evidence="6">The sequence shown here is derived from an EMBL/GenBank/DDBJ whole genome shotgun (WGS) entry which is preliminary data.</text>
</comment>
<dbReference type="InterPro" id="IPR036661">
    <property type="entry name" value="Luciferase-like_sf"/>
</dbReference>
<dbReference type="Gene3D" id="3.20.20.30">
    <property type="entry name" value="Luciferase-like domain"/>
    <property type="match status" value="2"/>
</dbReference>
<keyword evidence="7" id="KW-1185">Reference proteome</keyword>
<accession>A0A2T0SB77</accession>
<feature type="domain" description="Luciferase-like" evidence="5">
    <location>
        <begin position="9"/>
        <end position="224"/>
    </location>
</feature>
<dbReference type="InterPro" id="IPR050172">
    <property type="entry name" value="SsuD_RutA_monooxygenase"/>
</dbReference>
<dbReference type="InterPro" id="IPR019923">
    <property type="entry name" value="Lucif-like_OxRdtase_MSMEG_2516"/>
</dbReference>
<evidence type="ECO:0000313" key="6">
    <source>
        <dbReference type="EMBL" id="PRY30677.1"/>
    </source>
</evidence>
<evidence type="ECO:0000256" key="1">
    <source>
        <dbReference type="ARBA" id="ARBA00022630"/>
    </source>
</evidence>
<keyword evidence="1" id="KW-0285">Flavoprotein</keyword>
<dbReference type="GO" id="GO:0046306">
    <property type="term" value="P:alkanesulfonate catabolic process"/>
    <property type="evidence" value="ECO:0007669"/>
    <property type="project" value="TreeGrafter"/>
</dbReference>
<keyword evidence="2" id="KW-0288">FMN</keyword>
<dbReference type="EMBL" id="PVZG01000004">
    <property type="protein sequence ID" value="PRY30677.1"/>
    <property type="molecule type" value="Genomic_DNA"/>
</dbReference>
<dbReference type="GO" id="GO:0008726">
    <property type="term" value="F:alkanesulfonate monooxygenase activity"/>
    <property type="evidence" value="ECO:0007669"/>
    <property type="project" value="TreeGrafter"/>
</dbReference>
<dbReference type="AlphaFoldDB" id="A0A2T0SB77"/>
<dbReference type="SUPFAM" id="SSF51679">
    <property type="entry name" value="Bacterial luciferase-like"/>
    <property type="match status" value="1"/>
</dbReference>
<dbReference type="OrthoDB" id="4288123at2"/>
<dbReference type="PANTHER" id="PTHR42847:SF4">
    <property type="entry name" value="ALKANESULFONATE MONOOXYGENASE-RELATED"/>
    <property type="match status" value="1"/>
</dbReference>
<name>A0A2T0SB77_9ACTN</name>
<dbReference type="Proteomes" id="UP000239209">
    <property type="component" value="Unassembled WGS sequence"/>
</dbReference>
<evidence type="ECO:0000259" key="5">
    <source>
        <dbReference type="Pfam" id="PF00296"/>
    </source>
</evidence>